<dbReference type="AlphaFoldDB" id="A0A3M3GAY5"/>
<evidence type="ECO:0000313" key="1">
    <source>
        <dbReference type="EMBL" id="RMV31704.1"/>
    </source>
</evidence>
<evidence type="ECO:0000313" key="2">
    <source>
        <dbReference type="Proteomes" id="UP000271631"/>
    </source>
</evidence>
<protein>
    <submittedName>
        <fullName evidence="1">Uncharacterized protein</fullName>
    </submittedName>
</protein>
<dbReference type="EMBL" id="RBUQ01000273">
    <property type="protein sequence ID" value="RMV31704.1"/>
    <property type="molecule type" value="Genomic_DNA"/>
</dbReference>
<sequence length="216" mass="24176">FRVSLGSKISACFDFVAKVGQEVENLSDIIREEITRALTNTPLVEKYGILKWDFDYRYCDNDWICTDVICDVPLIVKPRRKPEMYLGFQISLLGAGMDTGGNRDPLVHVFCWRTGPASMKDSPMAFPLELDEQVLEDESLFVFGNKIGAPRSWAFTIALTDVNTIEDVRKKIITPMRLLLLGATARKALTGDIGGLICYEEIADKPGNYSISIVET</sequence>
<dbReference type="RefSeq" id="WP_183135420.1">
    <property type="nucleotide sequence ID" value="NZ_RBOO01000329.1"/>
</dbReference>
<organism evidence="1 2">
    <name type="scientific">Pseudomonas syringae pv. maculicola</name>
    <dbReference type="NCBI Taxonomy" id="59511"/>
    <lineage>
        <taxon>Bacteria</taxon>
        <taxon>Pseudomonadati</taxon>
        <taxon>Pseudomonadota</taxon>
        <taxon>Gammaproteobacteria</taxon>
        <taxon>Pseudomonadales</taxon>
        <taxon>Pseudomonadaceae</taxon>
        <taxon>Pseudomonas</taxon>
    </lineage>
</organism>
<name>A0A3M3GAY5_PSEYM</name>
<feature type="non-terminal residue" evidence="1">
    <location>
        <position position="1"/>
    </location>
</feature>
<accession>A0A3M3GAY5</accession>
<dbReference type="Proteomes" id="UP000271631">
    <property type="component" value="Unassembled WGS sequence"/>
</dbReference>
<proteinExistence type="predicted"/>
<comment type="caution">
    <text evidence="1">The sequence shown here is derived from an EMBL/GenBank/DDBJ whole genome shotgun (WGS) entry which is preliminary data.</text>
</comment>
<reference evidence="1 2" key="1">
    <citation type="submission" date="2018-08" db="EMBL/GenBank/DDBJ databases">
        <title>Recombination of ecologically and evolutionarily significant loci maintains genetic cohesion in the Pseudomonas syringae species complex.</title>
        <authorList>
            <person name="Dillon M."/>
            <person name="Thakur S."/>
            <person name="Almeida R.N.D."/>
            <person name="Weir B.S."/>
            <person name="Guttman D.S."/>
        </authorList>
    </citation>
    <scope>NUCLEOTIDE SEQUENCE [LARGE SCALE GENOMIC DNA]</scope>
    <source>
        <strain evidence="1 2">ICMP 11281</strain>
    </source>
</reference>
<gene>
    <name evidence="1" type="ORF">ALP13_02868</name>
</gene>